<dbReference type="EMBL" id="UFWZ01000001">
    <property type="protein sequence ID" value="SUY47491.1"/>
    <property type="molecule type" value="Genomic_DNA"/>
</dbReference>
<organism evidence="1 2">
    <name type="scientific">Clostridium putrefaciens</name>
    <dbReference type="NCBI Taxonomy" id="99675"/>
    <lineage>
        <taxon>Bacteria</taxon>
        <taxon>Bacillati</taxon>
        <taxon>Bacillota</taxon>
        <taxon>Clostridia</taxon>
        <taxon>Eubacteriales</taxon>
        <taxon>Clostridiaceae</taxon>
        <taxon>Clostridium</taxon>
    </lineage>
</organism>
<keyword evidence="1" id="KW-0969">Cilium</keyword>
<dbReference type="GO" id="GO:0008168">
    <property type="term" value="F:methyltransferase activity"/>
    <property type="evidence" value="ECO:0007669"/>
    <property type="project" value="UniProtKB-KW"/>
</dbReference>
<dbReference type="EC" id="2.1.1.-" evidence="1"/>
<keyword evidence="1" id="KW-0966">Cell projection</keyword>
<gene>
    <name evidence="1" type="primary">fliB</name>
    <name evidence="1" type="ORF">NCTC9836_01824</name>
</gene>
<keyword evidence="2" id="KW-1185">Reference proteome</keyword>
<reference evidence="1 2" key="1">
    <citation type="submission" date="2018-06" db="EMBL/GenBank/DDBJ databases">
        <authorList>
            <consortium name="Pathogen Informatics"/>
            <person name="Doyle S."/>
        </authorList>
    </citation>
    <scope>NUCLEOTIDE SEQUENCE [LARGE SCALE GENOMIC DNA]</scope>
    <source>
        <strain evidence="1 2">NCTC9836</strain>
    </source>
</reference>
<proteinExistence type="predicted"/>
<keyword evidence="1" id="KW-0489">Methyltransferase</keyword>
<keyword evidence="1" id="KW-0282">Flagellum</keyword>
<dbReference type="Proteomes" id="UP000254664">
    <property type="component" value="Unassembled WGS sequence"/>
</dbReference>
<dbReference type="NCBIfam" id="NF038110">
    <property type="entry name" value="Lys_methyl_FliB"/>
    <property type="match status" value="1"/>
</dbReference>
<dbReference type="AlphaFoldDB" id="A0A381J8F1"/>
<evidence type="ECO:0000313" key="1">
    <source>
        <dbReference type="EMBL" id="SUY47491.1"/>
    </source>
</evidence>
<dbReference type="RefSeq" id="WP_115641447.1">
    <property type="nucleotide sequence ID" value="NZ_UFWZ01000001.1"/>
</dbReference>
<keyword evidence="1" id="KW-0808">Transferase</keyword>
<evidence type="ECO:0000313" key="2">
    <source>
        <dbReference type="Proteomes" id="UP000254664"/>
    </source>
</evidence>
<dbReference type="OrthoDB" id="86584at2"/>
<protein>
    <submittedName>
        <fullName evidence="1">Flagellin lysine-N-methylase FliB</fullName>
        <ecNumber evidence="1">2.1.1.-</ecNumber>
    </submittedName>
</protein>
<sequence>MYKSCITLKHDKYDKFKCIGSECRDNCCHGWSINIDKNTYKKYRGIKDKALLKYVKSGVEINKNSKHKYDYAIIKNDKNGKCPFVKQDGLCSIYSSLGEDYLSYTCTTYPRIMNKVGGVREFSTALSCPEVARLLLFDEKKLEFYESEEVINTDNPVNIIYNEIKDEKDLNNYFWTLRIFTIEVIQNRDYELWERLLILGLTYGKLDKVIKSNDYSTLETIIETSRNDMMDLNFKPYFKEIPVKYNVQLEILNIIAKVRYVTKGPLKDIYDKFLEGIDYKEGEEERNVANYIKGCNGFIEYLKEKSYVIENYLVHYVYSNPFNLNSNDIFKKYCNIVIHYSMIKLYLSGLFLYYGYIDDEIIIDTIYAFTREMDHNDDFMNELLKALEKNGTESYITLAYMCALLKN</sequence>
<accession>A0A381J8F1</accession>
<name>A0A381J8F1_9CLOT</name>
<dbReference type="GO" id="GO:0032259">
    <property type="term" value="P:methylation"/>
    <property type="evidence" value="ECO:0007669"/>
    <property type="project" value="UniProtKB-KW"/>
</dbReference>